<evidence type="ECO:0000256" key="1">
    <source>
        <dbReference type="SAM" id="MobiDB-lite"/>
    </source>
</evidence>
<sequence length="91" mass="9308">MNRRIAALTLSGLLSSCPLFSLAVEKMAAESAVPPTVLPGVNQSGSAKPDEDKASKKGEEASGSNSGADSETQKKDSGSSGSSKEEKKPKQ</sequence>
<feature type="compositionally biased region" description="Basic and acidic residues" evidence="1">
    <location>
        <begin position="71"/>
        <end position="91"/>
    </location>
</feature>
<accession>A0A423KC36</accession>
<feature type="signal peptide" evidence="2">
    <location>
        <begin position="1"/>
        <end position="23"/>
    </location>
</feature>
<protein>
    <recommendedName>
        <fullName evidence="5">Lipoprotein</fullName>
    </recommendedName>
</protein>
<name>A0A423KC36_9PSED</name>
<feature type="compositionally biased region" description="Basic and acidic residues" evidence="1">
    <location>
        <begin position="48"/>
        <end position="60"/>
    </location>
</feature>
<keyword evidence="2" id="KW-0732">Signal</keyword>
<organism evidence="3 4">
    <name type="scientific">Pseudomonas frederiksbergensis</name>
    <dbReference type="NCBI Taxonomy" id="104087"/>
    <lineage>
        <taxon>Bacteria</taxon>
        <taxon>Pseudomonadati</taxon>
        <taxon>Pseudomonadota</taxon>
        <taxon>Gammaproteobacteria</taxon>
        <taxon>Pseudomonadales</taxon>
        <taxon>Pseudomonadaceae</taxon>
        <taxon>Pseudomonas</taxon>
    </lineage>
</organism>
<dbReference type="Proteomes" id="UP000285349">
    <property type="component" value="Unassembled WGS sequence"/>
</dbReference>
<evidence type="ECO:0000313" key="3">
    <source>
        <dbReference type="EMBL" id="RON49872.1"/>
    </source>
</evidence>
<dbReference type="RefSeq" id="WP_123508708.1">
    <property type="nucleotide sequence ID" value="NZ_JBNNVY010000001.1"/>
</dbReference>
<dbReference type="EMBL" id="MOBQ01000007">
    <property type="protein sequence ID" value="RON49872.1"/>
    <property type="molecule type" value="Genomic_DNA"/>
</dbReference>
<dbReference type="OrthoDB" id="7029371at2"/>
<reference evidence="3 4" key="1">
    <citation type="submission" date="2016-10" db="EMBL/GenBank/DDBJ databases">
        <title>Comparative genome analysis of multiple Pseudomonas spp. focuses on biocontrol and plant growth promoting traits.</title>
        <authorList>
            <person name="Tao X.-Y."/>
            <person name="Taylor C.G."/>
        </authorList>
    </citation>
    <scope>NUCLEOTIDE SEQUENCE [LARGE SCALE GENOMIC DNA]</scope>
    <source>
        <strain evidence="3 4">37A10</strain>
    </source>
</reference>
<proteinExistence type="predicted"/>
<evidence type="ECO:0000313" key="4">
    <source>
        <dbReference type="Proteomes" id="UP000285349"/>
    </source>
</evidence>
<dbReference type="PROSITE" id="PS51257">
    <property type="entry name" value="PROKAR_LIPOPROTEIN"/>
    <property type="match status" value="1"/>
</dbReference>
<feature type="chain" id="PRO_5019206312" description="Lipoprotein" evidence="2">
    <location>
        <begin position="24"/>
        <end position="91"/>
    </location>
</feature>
<evidence type="ECO:0000256" key="2">
    <source>
        <dbReference type="SAM" id="SignalP"/>
    </source>
</evidence>
<gene>
    <name evidence="3" type="ORF">BK666_05540</name>
</gene>
<dbReference type="AlphaFoldDB" id="A0A423KC36"/>
<comment type="caution">
    <text evidence="3">The sequence shown here is derived from an EMBL/GenBank/DDBJ whole genome shotgun (WGS) entry which is preliminary data.</text>
</comment>
<feature type="region of interest" description="Disordered" evidence="1">
    <location>
        <begin position="35"/>
        <end position="91"/>
    </location>
</feature>
<evidence type="ECO:0008006" key="5">
    <source>
        <dbReference type="Google" id="ProtNLM"/>
    </source>
</evidence>